<name>A0ABN3V9M8_9PSEU</name>
<dbReference type="PROSITE" id="PS00606">
    <property type="entry name" value="KS3_1"/>
    <property type="match status" value="1"/>
</dbReference>
<dbReference type="Gene3D" id="3.40.47.10">
    <property type="match status" value="1"/>
</dbReference>
<dbReference type="Gene3D" id="3.40.366.10">
    <property type="entry name" value="Malonyl-Coenzyme A Acyl Carrier Protein, domain 2"/>
    <property type="match status" value="1"/>
</dbReference>
<dbReference type="SMART" id="SM00826">
    <property type="entry name" value="PKS_DH"/>
    <property type="match status" value="1"/>
</dbReference>
<dbReference type="Pfam" id="PF02801">
    <property type="entry name" value="Ketoacyl-synt_C"/>
    <property type="match status" value="1"/>
</dbReference>
<proteinExistence type="predicted"/>
<dbReference type="InterPro" id="IPR014030">
    <property type="entry name" value="Ketoacyl_synth_N"/>
</dbReference>
<dbReference type="InterPro" id="IPR016036">
    <property type="entry name" value="Malonyl_transacylase_ACP-bd"/>
</dbReference>
<dbReference type="Proteomes" id="UP001500979">
    <property type="component" value="Unassembled WGS sequence"/>
</dbReference>
<dbReference type="Pfam" id="PF00698">
    <property type="entry name" value="Acyl_transf_1"/>
    <property type="match status" value="1"/>
</dbReference>
<evidence type="ECO:0000313" key="6">
    <source>
        <dbReference type="Proteomes" id="UP001500979"/>
    </source>
</evidence>
<comment type="caution">
    <text evidence="5">The sequence shown here is derived from an EMBL/GenBank/DDBJ whole genome shotgun (WGS) entry which is preliminary data.</text>
</comment>
<dbReference type="SMART" id="SM00825">
    <property type="entry name" value="PKS_KS"/>
    <property type="match status" value="1"/>
</dbReference>
<reference evidence="5 6" key="1">
    <citation type="journal article" date="2019" name="Int. J. Syst. Evol. Microbiol.">
        <title>The Global Catalogue of Microorganisms (GCM) 10K type strain sequencing project: providing services to taxonomists for standard genome sequencing and annotation.</title>
        <authorList>
            <consortium name="The Broad Institute Genomics Platform"/>
            <consortium name="The Broad Institute Genome Sequencing Center for Infectious Disease"/>
            <person name="Wu L."/>
            <person name="Ma J."/>
        </authorList>
    </citation>
    <scope>NUCLEOTIDE SEQUENCE [LARGE SCALE GENOMIC DNA]</scope>
    <source>
        <strain evidence="5 6">JCM 9383</strain>
    </source>
</reference>
<dbReference type="InterPro" id="IPR049551">
    <property type="entry name" value="PKS_DH_C"/>
</dbReference>
<dbReference type="Gene3D" id="3.90.470.20">
    <property type="entry name" value="4'-phosphopantetheinyl transferase domain"/>
    <property type="match status" value="1"/>
</dbReference>
<dbReference type="PROSITE" id="PS52004">
    <property type="entry name" value="KS3_2"/>
    <property type="match status" value="1"/>
</dbReference>
<dbReference type="InterPro" id="IPR050091">
    <property type="entry name" value="PKS_NRPS_Biosynth_Enz"/>
</dbReference>
<dbReference type="SUPFAM" id="SSF52151">
    <property type="entry name" value="FabD/lysophospholipase-like"/>
    <property type="match status" value="1"/>
</dbReference>
<evidence type="ECO:0000256" key="3">
    <source>
        <dbReference type="ARBA" id="ARBA00022679"/>
    </source>
</evidence>
<dbReference type="InterPro" id="IPR016035">
    <property type="entry name" value="Acyl_Trfase/lysoPLipase"/>
</dbReference>
<dbReference type="CDD" id="cd00833">
    <property type="entry name" value="PKS"/>
    <property type="match status" value="1"/>
</dbReference>
<dbReference type="Gene3D" id="3.30.70.3290">
    <property type="match status" value="1"/>
</dbReference>
<keyword evidence="1" id="KW-0596">Phosphopantetheine</keyword>
<evidence type="ECO:0000259" key="4">
    <source>
        <dbReference type="PROSITE" id="PS52004"/>
    </source>
</evidence>
<keyword evidence="2" id="KW-0597">Phosphoprotein</keyword>
<dbReference type="InterPro" id="IPR016039">
    <property type="entry name" value="Thiolase-like"/>
</dbReference>
<protein>
    <submittedName>
        <fullName evidence="5">Type I polyketide synthase</fullName>
    </submittedName>
</protein>
<dbReference type="InterPro" id="IPR014043">
    <property type="entry name" value="Acyl_transferase_dom"/>
</dbReference>
<dbReference type="Pfam" id="PF16197">
    <property type="entry name" value="KAsynt_C_assoc"/>
    <property type="match status" value="1"/>
</dbReference>
<evidence type="ECO:0000256" key="2">
    <source>
        <dbReference type="ARBA" id="ARBA00022553"/>
    </source>
</evidence>
<dbReference type="InterPro" id="IPR020841">
    <property type="entry name" value="PKS_Beta-ketoAc_synthase_dom"/>
</dbReference>
<sequence>MVTRQEPVAIVGMAAMLPGAPDLATYWHNLVAGVDAVTDVPGHRWDPAFHGGPRPASPDRTYCHRGGFLPEAVEVDVVSHGIAPNSVDGMEPDQLIALKVAADAVEDAGGRSRLGDRSRVGVVLGRGGYLAPGLVRFDQRVRTVRQVLHTLGELMPSIDPDVLGQVREALLEPIGPVQPESTIGLVPNLVASRVANRLDFGGGAYAIDAACASSLIAVDQAVRELTSGRCDAVLAGGVHHCHDDTLWSMFSQLGALSPSQAIRPLSRDADGLLLGEGTGVVVLKRLADARRAGDRVYAVIRGTGTSSDGRGSSLLNPDSGGQRLALRRAWEAAGLDPAEPGSVGLLEAHGTATKAGDEAEIGTLAEVFGADGPPAVIGSVKSMIGHTLPAAGIAGLIKAALAVHHATLLPTLHCAEPNPMLETTRFRTIGTARPWEDRLRRAAVNAFGFGGINAHVVIEAEGDPAPVRASVSEPERVLRLSAGDAEQLRGLLDRPDREVLAAEPGTGPCRVGLVDPTERRLSVARKVVARGQSWRGRNDVWFSTDPLLAQPGSRTAFVFPGLEAEFRPRCDDIAAHFGLAAPEVSAGDLAAHADGVTGVGRFLADVLRRAGVRPDALAGHSVGEWTAMAVGGMHVDDGTALERFWPDGFRVPEVDFVALGCSAREASRRIAEEPELVVSHDNAPRQSIVCGAPDAAERLARSCRADGVFATRLPFRSGFHTVMFRPYLAPFARLLAETELRPSEVPIWSATTAAPYPDDPGEVRALYLDHLVRPVRFRELVEAMHEAGFRAFVQMGPGQLGSFIGDTLGDRPHLAVSANSGLRSGMAQLRRVLTALWVEGAEPDFAALGPRTRPTVSLNTATALLSVAPRARGLLDHAAERRPTSQGLAAELSPAEHRPAANGLAAEFDELLAQTRQAAAEVLAASRRRPRSRTATLPVSLESMPYLRDHRFFRQREDWPDETDRRPVVPATTLVELVLAEVERAWPDGVAVAVHDARFHRWLVAAPARQVPVRMERDGSRVSVTVGEYATMTVELGAGYPLRPAAWNPEPTGPVPLTAERVYRDREMFHGPRFQGITAITSMGERHITGEITAPAAPGALLDNAGQLLGCWMLARESERLLAFPRRIGRITFSGPHPPPGAVLECHVRAATPDPSTLEMDAQLVYKGRTWAEVRQWQDVRLDCDRRAHRAYAFPQRNMLSEQRPGGWTAVVDRWPGPASRDIYAGVYLSAAERAVYEELAPDRQREWLLGRIAVKDAVRSWLWARGEKSVYPAEIRVDDDLRVTGWHRELPALAVSAACDRDFAVALARVPGAAAPGIDVREIRAHSLTEAERRLLTTQDALWSTRLRAAREAAAKAVARPPQDLVVTEIDETRAKVAAGERVLVVEHDTARDAVVAWTAEEQREITLENRS</sequence>
<keyword evidence="3" id="KW-0808">Transferase</keyword>
<keyword evidence="6" id="KW-1185">Reference proteome</keyword>
<dbReference type="EMBL" id="BAAAUX010000011">
    <property type="protein sequence ID" value="GAA2785217.1"/>
    <property type="molecule type" value="Genomic_DNA"/>
</dbReference>
<dbReference type="SUPFAM" id="SSF55048">
    <property type="entry name" value="Probable ACP-binding domain of malonyl-CoA ACP transacylase"/>
    <property type="match status" value="1"/>
</dbReference>
<gene>
    <name evidence="5" type="ORF">GCM10010470_19150</name>
</gene>
<dbReference type="SMART" id="SM00827">
    <property type="entry name" value="PKS_AT"/>
    <property type="match status" value="1"/>
</dbReference>
<dbReference type="SUPFAM" id="SSF53901">
    <property type="entry name" value="Thiolase-like"/>
    <property type="match status" value="1"/>
</dbReference>
<evidence type="ECO:0000313" key="5">
    <source>
        <dbReference type="EMBL" id="GAA2785217.1"/>
    </source>
</evidence>
<dbReference type="InterPro" id="IPR018201">
    <property type="entry name" value="Ketoacyl_synth_AS"/>
</dbReference>
<dbReference type="SUPFAM" id="SSF56214">
    <property type="entry name" value="4'-phosphopantetheinyl transferase"/>
    <property type="match status" value="1"/>
</dbReference>
<dbReference type="InterPro" id="IPR032821">
    <property type="entry name" value="PKS_assoc"/>
</dbReference>
<dbReference type="PANTHER" id="PTHR43775:SF37">
    <property type="entry name" value="SI:DKEY-61P9.11"/>
    <property type="match status" value="1"/>
</dbReference>
<dbReference type="InterPro" id="IPR042104">
    <property type="entry name" value="PKS_dehydratase_sf"/>
</dbReference>
<dbReference type="PANTHER" id="PTHR43775">
    <property type="entry name" value="FATTY ACID SYNTHASE"/>
    <property type="match status" value="1"/>
</dbReference>
<organism evidence="5 6">
    <name type="scientific">Saccharopolyspora taberi</name>
    <dbReference type="NCBI Taxonomy" id="60895"/>
    <lineage>
        <taxon>Bacteria</taxon>
        <taxon>Bacillati</taxon>
        <taxon>Actinomycetota</taxon>
        <taxon>Actinomycetes</taxon>
        <taxon>Pseudonocardiales</taxon>
        <taxon>Pseudonocardiaceae</taxon>
        <taxon>Saccharopolyspora</taxon>
    </lineage>
</organism>
<dbReference type="InterPro" id="IPR014031">
    <property type="entry name" value="Ketoacyl_synth_C"/>
</dbReference>
<dbReference type="Pfam" id="PF00109">
    <property type="entry name" value="ketoacyl-synt"/>
    <property type="match status" value="1"/>
</dbReference>
<feature type="domain" description="Ketosynthase family 3 (KS3)" evidence="4">
    <location>
        <begin position="5"/>
        <end position="460"/>
    </location>
</feature>
<evidence type="ECO:0000256" key="1">
    <source>
        <dbReference type="ARBA" id="ARBA00022450"/>
    </source>
</evidence>
<dbReference type="InterPro" id="IPR001227">
    <property type="entry name" value="Ac_transferase_dom_sf"/>
</dbReference>
<accession>A0ABN3V9M8</accession>
<dbReference type="Gene3D" id="3.10.129.110">
    <property type="entry name" value="Polyketide synthase dehydratase"/>
    <property type="match status" value="1"/>
</dbReference>
<dbReference type="InterPro" id="IPR020807">
    <property type="entry name" value="PKS_DH"/>
</dbReference>
<dbReference type="InterPro" id="IPR037143">
    <property type="entry name" value="4-PPantetheinyl_Trfase_dom_sf"/>
</dbReference>
<dbReference type="Pfam" id="PF14765">
    <property type="entry name" value="PS-DH"/>
    <property type="match status" value="1"/>
</dbReference>